<protein>
    <recommendedName>
        <fullName evidence="2">peptidylprolyl isomerase</fullName>
        <ecNumber evidence="2">5.2.1.8</ecNumber>
    </recommendedName>
</protein>
<dbReference type="Pfam" id="PF00160">
    <property type="entry name" value="Pro_isomerase"/>
    <property type="match status" value="1"/>
</dbReference>
<dbReference type="EC" id="5.2.1.8" evidence="2"/>
<dbReference type="PROSITE" id="PS00170">
    <property type="entry name" value="CSA_PPIASE_1"/>
    <property type="match status" value="1"/>
</dbReference>
<comment type="catalytic activity">
    <reaction evidence="1">
        <text>[protein]-peptidylproline (omega=180) = [protein]-peptidylproline (omega=0)</text>
        <dbReference type="Rhea" id="RHEA:16237"/>
        <dbReference type="Rhea" id="RHEA-COMP:10747"/>
        <dbReference type="Rhea" id="RHEA-COMP:10748"/>
        <dbReference type="ChEBI" id="CHEBI:83833"/>
        <dbReference type="ChEBI" id="CHEBI:83834"/>
        <dbReference type="EC" id="5.2.1.8"/>
    </reaction>
</comment>
<keyword evidence="8" id="KW-1185">Reference proteome</keyword>
<dbReference type="Gene3D" id="2.40.100.10">
    <property type="entry name" value="Cyclophilin-like"/>
    <property type="match status" value="1"/>
</dbReference>
<dbReference type="InterPro" id="IPR019734">
    <property type="entry name" value="TPR_rpt"/>
</dbReference>
<evidence type="ECO:0000313" key="7">
    <source>
        <dbReference type="EMBL" id="CAK7918945.1"/>
    </source>
</evidence>
<dbReference type="PROSITE" id="PS50072">
    <property type="entry name" value="CSA_PPIASE_2"/>
    <property type="match status" value="1"/>
</dbReference>
<dbReference type="EMBL" id="OZ004259">
    <property type="protein sequence ID" value="CAK7918945.1"/>
    <property type="molecule type" value="Genomic_DNA"/>
</dbReference>
<dbReference type="Gene3D" id="1.25.40.10">
    <property type="entry name" value="Tetratricopeptide repeat domain"/>
    <property type="match status" value="1"/>
</dbReference>
<evidence type="ECO:0000256" key="4">
    <source>
        <dbReference type="ARBA" id="ARBA00023235"/>
    </source>
</evidence>
<keyword evidence="5" id="KW-0175">Coiled coil</keyword>
<dbReference type="PANTHER" id="PTHR11071:SF561">
    <property type="entry name" value="PEPTIDYL-PROLYL CIS-TRANS ISOMERASE D-RELATED"/>
    <property type="match status" value="1"/>
</dbReference>
<evidence type="ECO:0000256" key="2">
    <source>
        <dbReference type="ARBA" id="ARBA00013194"/>
    </source>
</evidence>
<evidence type="ECO:0000256" key="3">
    <source>
        <dbReference type="ARBA" id="ARBA00023110"/>
    </source>
</evidence>
<evidence type="ECO:0000313" key="8">
    <source>
        <dbReference type="Proteomes" id="UP001497600"/>
    </source>
</evidence>
<keyword evidence="3" id="KW-0697">Rotamase</keyword>
<dbReference type="SUPFAM" id="SSF50891">
    <property type="entry name" value="Cyclophilin-like"/>
    <property type="match status" value="1"/>
</dbReference>
<dbReference type="GO" id="GO:0016853">
    <property type="term" value="F:isomerase activity"/>
    <property type="evidence" value="ECO:0007669"/>
    <property type="project" value="UniProtKB-KW"/>
</dbReference>
<dbReference type="InterPro" id="IPR020892">
    <property type="entry name" value="Cyclophilin-type_PPIase_CS"/>
</dbReference>
<feature type="coiled-coil region" evidence="5">
    <location>
        <begin position="332"/>
        <end position="372"/>
    </location>
</feature>
<evidence type="ECO:0000256" key="1">
    <source>
        <dbReference type="ARBA" id="ARBA00000971"/>
    </source>
</evidence>
<proteinExistence type="predicted"/>
<dbReference type="PANTHER" id="PTHR11071">
    <property type="entry name" value="PEPTIDYL-PROLYL CIS-TRANS ISOMERASE"/>
    <property type="match status" value="1"/>
</dbReference>
<dbReference type="SUPFAM" id="SSF48452">
    <property type="entry name" value="TPR-like"/>
    <property type="match status" value="1"/>
</dbReference>
<dbReference type="InterPro" id="IPR011990">
    <property type="entry name" value="TPR-like_helical_dom_sf"/>
</dbReference>
<accession>A0ABP0EID1</accession>
<dbReference type="Proteomes" id="UP001497600">
    <property type="component" value="Chromosome G"/>
</dbReference>
<dbReference type="InterPro" id="IPR002130">
    <property type="entry name" value="Cyclophilin-type_PPIase_dom"/>
</dbReference>
<gene>
    <name evidence="7" type="primary">CPR7</name>
    <name evidence="7" type="ORF">CAAN4_G15610</name>
</gene>
<organism evidence="7 8">
    <name type="scientific">[Candida] anglica</name>
    <dbReference type="NCBI Taxonomy" id="148631"/>
    <lineage>
        <taxon>Eukaryota</taxon>
        <taxon>Fungi</taxon>
        <taxon>Dikarya</taxon>
        <taxon>Ascomycota</taxon>
        <taxon>Saccharomycotina</taxon>
        <taxon>Pichiomycetes</taxon>
        <taxon>Debaryomycetaceae</taxon>
        <taxon>Kurtzmaniella</taxon>
    </lineage>
</organism>
<sequence length="382" mass="42481">MKIETVRPNAYLDVSIDGTPTGRIVVELYDDLAPKTTENFRSLIAAGSYNGNVFHRVVKNFVIQAGDTVHGMMKEGKDSEYPPPAAVGTGNVSSFADGAPFEDENMTALDGPFILCMANTGPNTNGSQFFITTYPQPHLTGKHTVFGHVVHGKSVVRAVERVDTDGTTNLPRQPVRIDEAGEWQLGMPVPVFNASYDQIGGDVYEEHPDDDTHIDHESSSSVHEAATIIKGSGTLLFKAGRKQEALLKYIKCLRYVMEFFPDEDQEPDWYAKYVDLKAKLYLNLALVSLQLGNPKRAVDYSTFLLEMDEKPLPGPADRAKAHFRKGTGLIELKKYKEAVAELRKASELVEGDKAIERELERATAKFEQSKKDEKARYANFFK</sequence>
<reference evidence="7 8" key="1">
    <citation type="submission" date="2024-01" db="EMBL/GenBank/DDBJ databases">
        <authorList>
            <consortium name="Genoscope - CEA"/>
            <person name="William W."/>
        </authorList>
    </citation>
    <scope>NUCLEOTIDE SEQUENCE [LARGE SCALE GENOMIC DNA]</scope>
    <source>
        <strain evidence="7 8">29B2s-10</strain>
    </source>
</reference>
<evidence type="ECO:0000256" key="5">
    <source>
        <dbReference type="SAM" id="Coils"/>
    </source>
</evidence>
<feature type="domain" description="PPIase cyclophilin-type" evidence="6">
    <location>
        <begin position="11"/>
        <end position="182"/>
    </location>
</feature>
<name>A0ABP0EID1_9ASCO</name>
<keyword evidence="4 7" id="KW-0413">Isomerase</keyword>
<dbReference type="InterPro" id="IPR029000">
    <property type="entry name" value="Cyclophilin-like_dom_sf"/>
</dbReference>
<dbReference type="SMART" id="SM00028">
    <property type="entry name" value="TPR"/>
    <property type="match status" value="3"/>
</dbReference>
<evidence type="ECO:0000259" key="6">
    <source>
        <dbReference type="PROSITE" id="PS50072"/>
    </source>
</evidence>
<dbReference type="PRINTS" id="PR00153">
    <property type="entry name" value="CSAPPISMRASE"/>
</dbReference>